<dbReference type="InterPro" id="IPR001851">
    <property type="entry name" value="ABC_transp_permease"/>
</dbReference>
<dbReference type="GO" id="GO:0022857">
    <property type="term" value="F:transmembrane transporter activity"/>
    <property type="evidence" value="ECO:0007669"/>
    <property type="project" value="InterPro"/>
</dbReference>
<evidence type="ECO:0000256" key="4">
    <source>
        <dbReference type="ARBA" id="ARBA00022692"/>
    </source>
</evidence>
<feature type="transmembrane region" description="Helical" evidence="9">
    <location>
        <begin position="264"/>
        <end position="287"/>
    </location>
</feature>
<feature type="transmembrane region" description="Helical" evidence="9">
    <location>
        <begin position="45"/>
        <end position="67"/>
    </location>
</feature>
<feature type="transmembrane region" description="Helical" evidence="9">
    <location>
        <begin position="17"/>
        <end position="38"/>
    </location>
</feature>
<keyword evidence="4 9" id="KW-0812">Transmembrane</keyword>
<evidence type="ECO:0000256" key="9">
    <source>
        <dbReference type="SAM" id="Phobius"/>
    </source>
</evidence>
<dbReference type="PANTHER" id="PTHR11795">
    <property type="entry name" value="BRANCHED-CHAIN AMINO ACID TRANSPORT SYSTEM PERMEASE PROTEIN LIVH"/>
    <property type="match status" value="1"/>
</dbReference>
<dbReference type="AlphaFoldDB" id="A0AAW5R6W6"/>
<name>A0AAW5R6W6_9HYPH</name>
<comment type="subcellular location">
    <subcellularLocation>
        <location evidence="1">Cell membrane</location>
        <topology evidence="1">Multi-pass membrane protein</topology>
    </subcellularLocation>
</comment>
<dbReference type="Proteomes" id="UP001320898">
    <property type="component" value="Unassembled WGS sequence"/>
</dbReference>
<dbReference type="GO" id="GO:0006865">
    <property type="term" value="P:amino acid transport"/>
    <property type="evidence" value="ECO:0007669"/>
    <property type="project" value="UniProtKB-KW"/>
</dbReference>
<dbReference type="PANTHER" id="PTHR11795:SF442">
    <property type="entry name" value="ABC TRANSPORTER ATP-BINDING PROTEIN"/>
    <property type="match status" value="1"/>
</dbReference>
<keyword evidence="6 9" id="KW-1133">Transmembrane helix</keyword>
<reference evidence="10 11" key="1">
    <citation type="submission" date="2022-04" db="EMBL/GenBank/DDBJ databases">
        <authorList>
            <person name="Ye Y.-Q."/>
            <person name="Du Z.-J."/>
        </authorList>
    </citation>
    <scope>NUCLEOTIDE SEQUENCE [LARGE SCALE GENOMIC DNA]</scope>
    <source>
        <strain evidence="10 11">A6E488</strain>
    </source>
</reference>
<evidence type="ECO:0000256" key="6">
    <source>
        <dbReference type="ARBA" id="ARBA00022989"/>
    </source>
</evidence>
<keyword evidence="3" id="KW-1003">Cell membrane</keyword>
<protein>
    <submittedName>
        <fullName evidence="10">Branched-chain amino acid ABC transporter permease</fullName>
    </submittedName>
</protein>
<dbReference type="CDD" id="cd06582">
    <property type="entry name" value="TM_PBP1_LivH_like"/>
    <property type="match status" value="1"/>
</dbReference>
<evidence type="ECO:0000313" key="10">
    <source>
        <dbReference type="EMBL" id="MCT8974255.1"/>
    </source>
</evidence>
<organism evidence="10 11">
    <name type="scientific">Microbaculum marinisediminis</name>
    <dbReference type="NCBI Taxonomy" id="2931392"/>
    <lineage>
        <taxon>Bacteria</taxon>
        <taxon>Pseudomonadati</taxon>
        <taxon>Pseudomonadota</taxon>
        <taxon>Alphaproteobacteria</taxon>
        <taxon>Hyphomicrobiales</taxon>
        <taxon>Tepidamorphaceae</taxon>
        <taxon>Microbaculum</taxon>
    </lineage>
</organism>
<feature type="transmembrane region" description="Helical" evidence="9">
    <location>
        <begin position="236"/>
        <end position="258"/>
    </location>
</feature>
<evidence type="ECO:0000313" key="11">
    <source>
        <dbReference type="Proteomes" id="UP001320898"/>
    </source>
</evidence>
<feature type="transmembrane region" description="Helical" evidence="9">
    <location>
        <begin position="104"/>
        <end position="126"/>
    </location>
</feature>
<sequence>MADSIHAGTTSVDWYSLAFQIINGFVWAMFLGLIALGLNAVFGLLGLLNMAHGSVYAVGAVIAWYSVNQFGSFWVAVIVAPLVAAIVSIPVYRFVLRPTIGKDMLVGLVATSGLLFVINDAMLAIFGGSPRLVQPPISGAVSILGFYYPTYRLVAAGLAIGILVAFWVFLKSTSIGLWIRCVAQSPTLAMASGVPVERVYRVIVVLSAALAALAGVLVAPMTMVSHQMGMSVLGPAFIVVVVGGLGSLGGAVAAAAIMGVARGVLSVFVSPTYAEVGAIALFLPLLLMRPNGLFGGRA</sequence>
<evidence type="ECO:0000256" key="7">
    <source>
        <dbReference type="ARBA" id="ARBA00023136"/>
    </source>
</evidence>
<evidence type="ECO:0000256" key="5">
    <source>
        <dbReference type="ARBA" id="ARBA00022970"/>
    </source>
</evidence>
<feature type="transmembrane region" description="Helical" evidence="9">
    <location>
        <begin position="202"/>
        <end position="224"/>
    </location>
</feature>
<proteinExistence type="inferred from homology"/>
<comment type="caution">
    <text evidence="10">The sequence shown here is derived from an EMBL/GenBank/DDBJ whole genome shotgun (WGS) entry which is preliminary data.</text>
</comment>
<dbReference type="EMBL" id="JALIDZ010000011">
    <property type="protein sequence ID" value="MCT8974255.1"/>
    <property type="molecule type" value="Genomic_DNA"/>
</dbReference>
<keyword evidence="5" id="KW-0029">Amino-acid transport</keyword>
<dbReference type="GO" id="GO:0005886">
    <property type="term" value="C:plasma membrane"/>
    <property type="evidence" value="ECO:0007669"/>
    <property type="project" value="UniProtKB-SubCell"/>
</dbReference>
<evidence type="ECO:0000256" key="2">
    <source>
        <dbReference type="ARBA" id="ARBA00022448"/>
    </source>
</evidence>
<gene>
    <name evidence="10" type="ORF">MUB46_20505</name>
</gene>
<evidence type="ECO:0000256" key="1">
    <source>
        <dbReference type="ARBA" id="ARBA00004651"/>
    </source>
</evidence>
<dbReference type="Pfam" id="PF02653">
    <property type="entry name" value="BPD_transp_2"/>
    <property type="match status" value="1"/>
</dbReference>
<feature type="transmembrane region" description="Helical" evidence="9">
    <location>
        <begin position="73"/>
        <end position="92"/>
    </location>
</feature>
<comment type="similarity">
    <text evidence="8">Belongs to the binding-protein-dependent transport system permease family. LivHM subfamily.</text>
</comment>
<keyword evidence="2" id="KW-0813">Transport</keyword>
<dbReference type="RefSeq" id="WP_261617841.1">
    <property type="nucleotide sequence ID" value="NZ_JALIDZ010000011.1"/>
</dbReference>
<accession>A0AAW5R6W6</accession>
<evidence type="ECO:0000256" key="3">
    <source>
        <dbReference type="ARBA" id="ARBA00022475"/>
    </source>
</evidence>
<evidence type="ECO:0000256" key="8">
    <source>
        <dbReference type="ARBA" id="ARBA00037998"/>
    </source>
</evidence>
<feature type="transmembrane region" description="Helical" evidence="9">
    <location>
        <begin position="146"/>
        <end position="170"/>
    </location>
</feature>
<keyword evidence="11" id="KW-1185">Reference proteome</keyword>
<keyword evidence="7 9" id="KW-0472">Membrane</keyword>
<dbReference type="InterPro" id="IPR052157">
    <property type="entry name" value="BCAA_transport_permease"/>
</dbReference>